<accession>A0A1G7FQ78</accession>
<sequence>MVLNKNKMLSTFQKFVPFIAVLALLTTSCKNNNTNDLAEEQAVATNETTTNFKALLKSLPEYSEAFSEGKIEGFVVSDDEGTYLNKNLIETNPHAVSVFNDTKTGHNADNWMYKMSNKEYFPAYKLTKGNTILIGSFVEYSGENNTPGIFFQLNTFSTNGTQKDYLIVFNRFNDQMVFKSEFEATADFSEVKVTSVEEEWLSFDEHGNITGEFAQPNVTNFSKTFNLTASGTFSEK</sequence>
<evidence type="ECO:0000313" key="2">
    <source>
        <dbReference type="Proteomes" id="UP000199321"/>
    </source>
</evidence>
<dbReference type="AlphaFoldDB" id="A0A1G7FQ78"/>
<proteinExistence type="predicted"/>
<gene>
    <name evidence="1" type="ORF">SAMN05421855_102699</name>
</gene>
<dbReference type="PROSITE" id="PS51257">
    <property type="entry name" value="PROKAR_LIPOPROTEIN"/>
    <property type="match status" value="1"/>
</dbReference>
<keyword evidence="2" id="KW-1185">Reference proteome</keyword>
<organism evidence="1 2">
    <name type="scientific">Ulvibacter litoralis</name>
    <dbReference type="NCBI Taxonomy" id="227084"/>
    <lineage>
        <taxon>Bacteria</taxon>
        <taxon>Pseudomonadati</taxon>
        <taxon>Bacteroidota</taxon>
        <taxon>Flavobacteriia</taxon>
        <taxon>Flavobacteriales</taxon>
        <taxon>Flavobacteriaceae</taxon>
        <taxon>Ulvibacter</taxon>
    </lineage>
</organism>
<name>A0A1G7FQ78_9FLAO</name>
<reference evidence="1 2" key="1">
    <citation type="submission" date="2016-10" db="EMBL/GenBank/DDBJ databases">
        <authorList>
            <person name="de Groot N.N."/>
        </authorList>
    </citation>
    <scope>NUCLEOTIDE SEQUENCE [LARGE SCALE GENOMIC DNA]</scope>
    <source>
        <strain evidence="1 2">DSM 16195</strain>
    </source>
</reference>
<dbReference type="EMBL" id="FNBA01000002">
    <property type="protein sequence ID" value="SDE78018.1"/>
    <property type="molecule type" value="Genomic_DNA"/>
</dbReference>
<evidence type="ECO:0000313" key="1">
    <source>
        <dbReference type="EMBL" id="SDE78018.1"/>
    </source>
</evidence>
<evidence type="ECO:0008006" key="3">
    <source>
        <dbReference type="Google" id="ProtNLM"/>
    </source>
</evidence>
<dbReference type="Proteomes" id="UP000199321">
    <property type="component" value="Unassembled WGS sequence"/>
</dbReference>
<protein>
    <recommendedName>
        <fullName evidence="3">Lipoprotein</fullName>
    </recommendedName>
</protein>